<keyword evidence="4 7" id="KW-0812">Transmembrane</keyword>
<dbReference type="PANTHER" id="PTHR11958:SF63">
    <property type="entry name" value="AMINO ACID TRANSPORTER"/>
    <property type="match status" value="1"/>
</dbReference>
<keyword evidence="6 7" id="KW-0472">Membrane</keyword>
<feature type="transmembrane region" description="Helical" evidence="7">
    <location>
        <begin position="53"/>
        <end position="71"/>
    </location>
</feature>
<comment type="subcellular location">
    <subcellularLocation>
        <location evidence="1 7">Membrane</location>
        <topology evidence="1 7">Multi-pass membrane protein</topology>
    </subcellularLocation>
</comment>
<dbReference type="EMBL" id="OC869828">
    <property type="protein sequence ID" value="CAD7634748.1"/>
    <property type="molecule type" value="Genomic_DNA"/>
</dbReference>
<dbReference type="SUPFAM" id="SSF118215">
    <property type="entry name" value="Proton glutamate symport protein"/>
    <property type="match status" value="1"/>
</dbReference>
<feature type="transmembrane region" description="Helical" evidence="7">
    <location>
        <begin position="153"/>
        <end position="174"/>
    </location>
</feature>
<dbReference type="OrthoDB" id="5877963at2759"/>
<evidence type="ECO:0000256" key="4">
    <source>
        <dbReference type="ARBA" id="ARBA00022692"/>
    </source>
</evidence>
<dbReference type="GO" id="GO:0005886">
    <property type="term" value="C:plasma membrane"/>
    <property type="evidence" value="ECO:0007669"/>
    <property type="project" value="TreeGrafter"/>
</dbReference>
<proteinExistence type="inferred from homology"/>
<comment type="caution">
    <text evidence="7">Lacks conserved residue(s) required for the propagation of feature annotation.</text>
</comment>
<keyword evidence="3 7" id="KW-0813">Transport</keyword>
<dbReference type="Gene3D" id="1.10.3860.10">
    <property type="entry name" value="Sodium:dicarboxylate symporter"/>
    <property type="match status" value="2"/>
</dbReference>
<protein>
    <recommendedName>
        <fullName evidence="7">Amino acid transporter</fullName>
    </recommendedName>
</protein>
<evidence type="ECO:0000256" key="3">
    <source>
        <dbReference type="ARBA" id="ARBA00022448"/>
    </source>
</evidence>
<feature type="transmembrane region" description="Helical" evidence="7">
    <location>
        <begin position="180"/>
        <end position="200"/>
    </location>
</feature>
<evidence type="ECO:0000256" key="6">
    <source>
        <dbReference type="ARBA" id="ARBA00023136"/>
    </source>
</evidence>
<keyword evidence="9" id="KW-1185">Reference proteome</keyword>
<accession>A0A7R9L418</accession>
<keyword evidence="5 7" id="KW-1133">Transmembrane helix</keyword>
<dbReference type="AlphaFoldDB" id="A0A7R9L418"/>
<gene>
    <name evidence="8" type="ORF">OSB1V03_LOCUS15143</name>
</gene>
<reference evidence="8" key="1">
    <citation type="submission" date="2020-11" db="EMBL/GenBank/DDBJ databases">
        <authorList>
            <person name="Tran Van P."/>
        </authorList>
    </citation>
    <scope>NUCLEOTIDE SEQUENCE</scope>
</reference>
<evidence type="ECO:0000256" key="7">
    <source>
        <dbReference type="RuleBase" id="RU361216"/>
    </source>
</evidence>
<feature type="transmembrane region" description="Helical" evidence="7">
    <location>
        <begin position="91"/>
        <end position="112"/>
    </location>
</feature>
<keyword evidence="7" id="KW-0769">Symport</keyword>
<dbReference type="EMBL" id="CAJPIZ010015253">
    <property type="protein sequence ID" value="CAG2115178.1"/>
    <property type="molecule type" value="Genomic_DNA"/>
</dbReference>
<dbReference type="InterPro" id="IPR050746">
    <property type="entry name" value="DAACS"/>
</dbReference>
<comment type="similarity">
    <text evidence="2 7">Belongs to the dicarboxylate/amino acid:cation symporter (DAACS) (TC 2.A.23) family.</text>
</comment>
<evidence type="ECO:0000256" key="5">
    <source>
        <dbReference type="ARBA" id="ARBA00022989"/>
    </source>
</evidence>
<dbReference type="GO" id="GO:0005313">
    <property type="term" value="F:L-glutamate transmembrane transporter activity"/>
    <property type="evidence" value="ECO:0007669"/>
    <property type="project" value="TreeGrafter"/>
</dbReference>
<evidence type="ECO:0000256" key="1">
    <source>
        <dbReference type="ARBA" id="ARBA00004141"/>
    </source>
</evidence>
<sequence length="237" mass="26281">MISSQDESIYDMFINLIPDNIIAATFTTHYTALVALDPHNLTLGYKKVSERAFKPNMLGLCVFSLILGFAVKQLDSKANTVCQILHETKDIVMHVMMGLLKVMPIGMFFWLCEEAIKMKSPETNNHADSAMTLPVTIQCMEGTNKLSKLVSQFVLPLAMILNMNGSAIIFSLIMTMSLPGAPGGGSSLITFIAYCAIIGINNPMDAYQAIVNHMLSLYYTNKIKKDVEDSMLIWLKK</sequence>
<dbReference type="Pfam" id="PF00375">
    <property type="entry name" value="SDF"/>
    <property type="match status" value="2"/>
</dbReference>
<dbReference type="GO" id="GO:0015175">
    <property type="term" value="F:neutral L-amino acid transmembrane transporter activity"/>
    <property type="evidence" value="ECO:0007669"/>
    <property type="project" value="TreeGrafter"/>
</dbReference>
<evidence type="ECO:0000256" key="2">
    <source>
        <dbReference type="ARBA" id="ARBA00006148"/>
    </source>
</evidence>
<name>A0A7R9L418_9ACAR</name>
<dbReference type="InterPro" id="IPR001991">
    <property type="entry name" value="Na-dicarboxylate_symporter"/>
</dbReference>
<dbReference type="PANTHER" id="PTHR11958">
    <property type="entry name" value="SODIUM/DICARBOXYLATE SYMPORTER-RELATED"/>
    <property type="match status" value="1"/>
</dbReference>
<dbReference type="InterPro" id="IPR036458">
    <property type="entry name" value="Na:dicarbo_symporter_sf"/>
</dbReference>
<dbReference type="Proteomes" id="UP000759131">
    <property type="component" value="Unassembled WGS sequence"/>
</dbReference>
<evidence type="ECO:0000313" key="9">
    <source>
        <dbReference type="Proteomes" id="UP000759131"/>
    </source>
</evidence>
<dbReference type="GO" id="GO:0015501">
    <property type="term" value="F:glutamate:sodium symporter activity"/>
    <property type="evidence" value="ECO:0007669"/>
    <property type="project" value="TreeGrafter"/>
</dbReference>
<organism evidence="8">
    <name type="scientific">Medioppia subpectinata</name>
    <dbReference type="NCBI Taxonomy" id="1979941"/>
    <lineage>
        <taxon>Eukaryota</taxon>
        <taxon>Metazoa</taxon>
        <taxon>Ecdysozoa</taxon>
        <taxon>Arthropoda</taxon>
        <taxon>Chelicerata</taxon>
        <taxon>Arachnida</taxon>
        <taxon>Acari</taxon>
        <taxon>Acariformes</taxon>
        <taxon>Sarcoptiformes</taxon>
        <taxon>Oribatida</taxon>
        <taxon>Brachypylina</taxon>
        <taxon>Oppioidea</taxon>
        <taxon>Oppiidae</taxon>
        <taxon>Medioppia</taxon>
    </lineage>
</organism>
<evidence type="ECO:0000313" key="8">
    <source>
        <dbReference type="EMBL" id="CAD7634748.1"/>
    </source>
</evidence>